<dbReference type="InterPro" id="IPR001867">
    <property type="entry name" value="OmpR/PhoB-type_DNA-bd"/>
</dbReference>
<evidence type="ECO:0000256" key="1">
    <source>
        <dbReference type="ARBA" id="ARBA00023125"/>
    </source>
</evidence>
<dbReference type="CDD" id="cd00383">
    <property type="entry name" value="trans_reg_C"/>
    <property type="match status" value="1"/>
</dbReference>
<dbReference type="EMBL" id="FLQZ01000003">
    <property type="protein sequence ID" value="SBT11415.1"/>
    <property type="molecule type" value="Genomic_DNA"/>
</dbReference>
<keyword evidence="3" id="KW-0472">Membrane</keyword>
<dbReference type="SUPFAM" id="SSF46894">
    <property type="entry name" value="C-terminal effector domain of the bipartite response regulators"/>
    <property type="match status" value="1"/>
</dbReference>
<dbReference type="GO" id="GO:0003677">
    <property type="term" value="F:DNA binding"/>
    <property type="evidence" value="ECO:0007669"/>
    <property type="project" value="UniProtKB-UniRule"/>
</dbReference>
<dbReference type="InterPro" id="IPR036388">
    <property type="entry name" value="WH-like_DNA-bd_sf"/>
</dbReference>
<gene>
    <name evidence="5" type="primary">cadC_1</name>
    <name evidence="5" type="ORF">VCE7224_00131</name>
</gene>
<evidence type="ECO:0000313" key="6">
    <source>
        <dbReference type="Proteomes" id="UP000092819"/>
    </source>
</evidence>
<dbReference type="RefSeq" id="WP_065675224.1">
    <property type="nucleotide sequence ID" value="NZ_AP025463.1"/>
</dbReference>
<evidence type="ECO:0000256" key="2">
    <source>
        <dbReference type="PROSITE-ProRule" id="PRU01091"/>
    </source>
</evidence>
<dbReference type="Gene3D" id="1.10.10.10">
    <property type="entry name" value="Winged helix-like DNA-binding domain superfamily/Winged helix DNA-binding domain"/>
    <property type="match status" value="1"/>
</dbReference>
<keyword evidence="3" id="KW-0812">Transmembrane</keyword>
<feature type="transmembrane region" description="Helical" evidence="3">
    <location>
        <begin position="149"/>
        <end position="169"/>
    </location>
</feature>
<protein>
    <submittedName>
        <fullName evidence="5">Transcriptional activator CadC</fullName>
    </submittedName>
</protein>
<accession>A0A1C3J8K4</accession>
<evidence type="ECO:0000259" key="4">
    <source>
        <dbReference type="PROSITE" id="PS51755"/>
    </source>
</evidence>
<dbReference type="InterPro" id="IPR016032">
    <property type="entry name" value="Sig_transdc_resp-reg_C-effctor"/>
</dbReference>
<dbReference type="AlphaFoldDB" id="A0A1C3J8K4"/>
<sequence length="521" mass="58855">MQDYLSSAKDQQASIYIEGLEFNPNTRVLSCDEQVIDLEPRSIELLELFLTSVGEPLAAERIIESVWQSNFISKNVLTNRISTLRSVLQKHLPDSDATKILVTYPRKGYFLNPSSVSFAAASPDFKEDDAAIESPTSQKGFTSNPVNPWLVVVSLVLLISTAVMGYMLWQSSTRASEVERDQRLIPKVELLLNRLDAIGDNSRKYRKVVKALILQQQIEYAYTDLANQDAPSYFLDPIDSSPFFPGAKNMRTSDYLLNIQLKDQEVDKRLVAKISLIYPNSGKLAFGGVYSIDVNNISSSVMEINRELANYFALPAPLSPDWSVDNTEVSELLSGKTITFDGIKLNTMTSTLIARQLALFETDQKKLIAFTNLVQTRFKLLPDELKLWVGIIHFKLRDLQTAKELLTNTSGNSTIENALVYMMVSHIAYKQGNMEKFRLNYMESLVALLRVVPSEDLFARLSKPESKSTCLQPWKSLKLSVKEPLIIKQWETLMLNYCTAVGQQFSKDKEKPFTINNLNIN</sequence>
<evidence type="ECO:0000313" key="5">
    <source>
        <dbReference type="EMBL" id="SBT11415.1"/>
    </source>
</evidence>
<dbReference type="Proteomes" id="UP000092819">
    <property type="component" value="Unassembled WGS sequence"/>
</dbReference>
<reference evidence="6" key="1">
    <citation type="submission" date="2016-06" db="EMBL/GenBank/DDBJ databases">
        <authorList>
            <person name="Rodrigo-Torres L."/>
            <person name="Arahal D.R."/>
        </authorList>
    </citation>
    <scope>NUCLEOTIDE SEQUENCE [LARGE SCALE GENOMIC DNA]</scope>
    <source>
        <strain evidence="6">CECT 7224</strain>
    </source>
</reference>
<keyword evidence="1 2" id="KW-0238">DNA-binding</keyword>
<dbReference type="Pfam" id="PF00486">
    <property type="entry name" value="Trans_reg_C"/>
    <property type="match status" value="1"/>
</dbReference>
<feature type="DNA-binding region" description="OmpR/PhoB-type" evidence="2">
    <location>
        <begin position="12"/>
        <end position="113"/>
    </location>
</feature>
<keyword evidence="3" id="KW-1133">Transmembrane helix</keyword>
<organism evidence="5 6">
    <name type="scientific">Vibrio celticus</name>
    <dbReference type="NCBI Taxonomy" id="446372"/>
    <lineage>
        <taxon>Bacteria</taxon>
        <taxon>Pseudomonadati</taxon>
        <taxon>Pseudomonadota</taxon>
        <taxon>Gammaproteobacteria</taxon>
        <taxon>Vibrionales</taxon>
        <taxon>Vibrionaceae</taxon>
        <taxon>Vibrio</taxon>
    </lineage>
</organism>
<name>A0A1C3J8K4_9VIBR</name>
<dbReference type="PROSITE" id="PS51755">
    <property type="entry name" value="OMPR_PHOB"/>
    <property type="match status" value="1"/>
</dbReference>
<dbReference type="SMART" id="SM00862">
    <property type="entry name" value="Trans_reg_C"/>
    <property type="match status" value="1"/>
</dbReference>
<evidence type="ECO:0000256" key="3">
    <source>
        <dbReference type="SAM" id="Phobius"/>
    </source>
</evidence>
<dbReference type="GO" id="GO:0006355">
    <property type="term" value="P:regulation of DNA-templated transcription"/>
    <property type="evidence" value="ECO:0007669"/>
    <property type="project" value="InterPro"/>
</dbReference>
<keyword evidence="6" id="KW-1185">Reference proteome</keyword>
<feature type="domain" description="OmpR/PhoB-type" evidence="4">
    <location>
        <begin position="12"/>
        <end position="113"/>
    </location>
</feature>
<dbReference type="GO" id="GO:0000160">
    <property type="term" value="P:phosphorelay signal transduction system"/>
    <property type="evidence" value="ECO:0007669"/>
    <property type="project" value="InterPro"/>
</dbReference>
<proteinExistence type="predicted"/>